<dbReference type="Gene3D" id="3.40.630.40">
    <property type="entry name" value="Zn-dependent exopeptidases"/>
    <property type="match status" value="1"/>
</dbReference>
<proteinExistence type="predicted"/>
<keyword evidence="2" id="KW-0378">Hydrolase</keyword>
<protein>
    <recommendedName>
        <fullName evidence="6">MurNAc-LAA domain-containing protein</fullName>
    </recommendedName>
</protein>
<dbReference type="PANTHER" id="PTHR30404">
    <property type="entry name" value="N-ACETYLMURAMOYL-L-ALANINE AMIDASE"/>
    <property type="match status" value="1"/>
</dbReference>
<dbReference type="Proteomes" id="UP000613208">
    <property type="component" value="Unassembled WGS sequence"/>
</dbReference>
<sequence>MKKRLVKIMAGFLIFAMILSIVSPGTAAIVGTNVAAVEEESQEVQENSTAITQKDIDQKSSETATEEKTDNLEKKGTEQEKNGTANMPEEKNETNNTAGTEKRDLEALEANKDSQQMEEKEEEKTSSIAAGKINFVYIESPYLETPGTQRIVIAFEKAISGVKTLTLTVKDESGKKENWLLSKQKDGVYLFEKKYSSAASGIYKAEKIHLIAEDKEETISLSNLNVQAEFGVNKKYEGIDELQPITNDGSGEAGASVAVIDENGTAKAQTSIAAALNEAQNETTGRTRIGAARSGKIMVALDPGHDANSIGAHANGLKEEELTLKIAKYCKEELEQYAGVEVYMTRTGPECPFNKASSDCIEDRVNAAADAGAQIFVSFHLNSFTSSRAKGAEVIVQNKNWRPAVASEGEKLAGAVLDELEKIGITKRATPIYSKNAVNNKKYADGSAADYYSVQRYSKLRNIPGIIIEHAFITNTEEVNTYLKTEAGLKKLGVADASGIAKYLGISKGEWRTDSKGNRYYYENGQKVIGEKKINGKWYYFDKKGIMKTGWHSFTNKKVYYGSDGVMVKGEKKIKGKWYFFEYLTGAMKTGWHSFTNKKVYYGSDGVMVKGEKKIDGKWYYFEYLTGAMKTGWHSFTNKKVYYGSDGAMVKGEKKINGKWYYFEYLTGAMKTGWHSFTNKKVYYGNDGVMVKGEKKINGKWYYFEYLTGAMKTGWHSFTNKKVYYGSDGVMVKGEKKIDGKWYFFEYLTGAMKTGWHSFTNKKVYYGMDGAMVKGEKKIDGKWYLFKELTGAMVTGWYNFPNKRVYYESNGAMAKGETIINGKSYYFRESTGELLKNGFANHKYYGANGVLIPVSQYGNIFYKISGNSSTTIQQMVRFYEKHSSIKYPSEALKEGGAATIEDFARIYYEEAKAEGIKAEVAWAQTMKETGWLKFGGQVKIEQYNFAGIGATDGGACGASFEDVRTGVRAQIQHLKAYASTDELKQSCVDPRFDRIKRGCAQYVEILGQKENPNGYGWATSENYGVSISKLIDSLKKA</sequence>
<evidence type="ECO:0000256" key="1">
    <source>
        <dbReference type="ARBA" id="ARBA00022737"/>
    </source>
</evidence>
<dbReference type="PROSITE" id="PS51170">
    <property type="entry name" value="CW"/>
    <property type="match status" value="1"/>
</dbReference>
<evidence type="ECO:0000256" key="2">
    <source>
        <dbReference type="ARBA" id="ARBA00022801"/>
    </source>
</evidence>
<dbReference type="GO" id="GO:0030288">
    <property type="term" value="C:outer membrane-bounded periplasmic space"/>
    <property type="evidence" value="ECO:0007669"/>
    <property type="project" value="TreeGrafter"/>
</dbReference>
<dbReference type="Pfam" id="PF19127">
    <property type="entry name" value="Choline_bind_3"/>
    <property type="match status" value="3"/>
</dbReference>
<dbReference type="InterPro" id="IPR018337">
    <property type="entry name" value="Cell_wall/Cho-bd_repeat"/>
</dbReference>
<gene>
    <name evidence="7" type="ORF">ANBU17_26020</name>
</gene>
<feature type="signal peptide" evidence="5">
    <location>
        <begin position="1"/>
        <end position="27"/>
    </location>
</feature>
<dbReference type="GO" id="GO:0009253">
    <property type="term" value="P:peptidoglycan catabolic process"/>
    <property type="evidence" value="ECO:0007669"/>
    <property type="project" value="InterPro"/>
</dbReference>
<dbReference type="SUPFAM" id="SSF53187">
    <property type="entry name" value="Zn-dependent exopeptidases"/>
    <property type="match status" value="1"/>
</dbReference>
<dbReference type="Pfam" id="PF01832">
    <property type="entry name" value="Glucosaminidase"/>
    <property type="match status" value="1"/>
</dbReference>
<reference evidence="7" key="1">
    <citation type="submission" date="2020-06" db="EMBL/GenBank/DDBJ databases">
        <title>Characterization of fructooligosaccharide metabolism and fructooligosaccharide-degrading enzymes in human commensal butyrate producers.</title>
        <authorList>
            <person name="Tanno H."/>
            <person name="Fujii T."/>
            <person name="Hirano K."/>
            <person name="Maeno S."/>
            <person name="Tonozuka T."/>
            <person name="Sakamoto M."/>
            <person name="Ohkuma M."/>
            <person name="Tochio T."/>
            <person name="Endo A."/>
        </authorList>
    </citation>
    <scope>NUCLEOTIDE SEQUENCE</scope>
    <source>
        <strain evidence="7">JCM 17466</strain>
    </source>
</reference>
<feature type="repeat" description="Cell wall-binding" evidence="3">
    <location>
        <begin position="528"/>
        <end position="547"/>
    </location>
</feature>
<dbReference type="RefSeq" id="WP_201311916.1">
    <property type="nucleotide sequence ID" value="NZ_BLYI01000062.1"/>
</dbReference>
<dbReference type="Gene3D" id="2.10.270.10">
    <property type="entry name" value="Cholin Binding"/>
    <property type="match status" value="3"/>
</dbReference>
<dbReference type="InterPro" id="IPR002508">
    <property type="entry name" value="MurNAc-LAA_cat"/>
</dbReference>
<evidence type="ECO:0000259" key="6">
    <source>
        <dbReference type="SMART" id="SM00646"/>
    </source>
</evidence>
<feature type="chain" id="PRO_5038012910" description="MurNAc-LAA domain-containing protein" evidence="5">
    <location>
        <begin position="28"/>
        <end position="1037"/>
    </location>
</feature>
<keyword evidence="8" id="KW-1185">Reference proteome</keyword>
<dbReference type="InterPro" id="IPR002901">
    <property type="entry name" value="MGlyc_endo_b_GlcNAc-like_dom"/>
</dbReference>
<dbReference type="Pfam" id="PF01520">
    <property type="entry name" value="Amidase_3"/>
    <property type="match status" value="1"/>
</dbReference>
<name>A0A916QBL1_9FIRM</name>
<dbReference type="GO" id="GO:0004040">
    <property type="term" value="F:amidase activity"/>
    <property type="evidence" value="ECO:0007669"/>
    <property type="project" value="InterPro"/>
</dbReference>
<accession>A0A916QBL1</accession>
<dbReference type="Gene3D" id="1.10.530.10">
    <property type="match status" value="1"/>
</dbReference>
<comment type="caution">
    <text evidence="7">The sequence shown here is derived from an EMBL/GenBank/DDBJ whole genome shotgun (WGS) entry which is preliminary data.</text>
</comment>
<dbReference type="AlphaFoldDB" id="A0A916QBL1"/>
<keyword evidence="1" id="KW-0677">Repeat</keyword>
<evidence type="ECO:0000313" key="7">
    <source>
        <dbReference type="EMBL" id="GFO86255.1"/>
    </source>
</evidence>
<organism evidence="7 8">
    <name type="scientific">Anaerostipes butyraticus</name>
    <dbReference type="NCBI Taxonomy" id="645466"/>
    <lineage>
        <taxon>Bacteria</taxon>
        <taxon>Bacillati</taxon>
        <taxon>Bacillota</taxon>
        <taxon>Clostridia</taxon>
        <taxon>Lachnospirales</taxon>
        <taxon>Lachnospiraceae</taxon>
        <taxon>Anaerostipes</taxon>
    </lineage>
</organism>
<feature type="domain" description="MurNAc-LAA" evidence="6">
    <location>
        <begin position="365"/>
        <end position="501"/>
    </location>
</feature>
<dbReference type="Pfam" id="PF01473">
    <property type="entry name" value="Choline_bind_1"/>
    <property type="match status" value="3"/>
</dbReference>
<evidence type="ECO:0000256" key="4">
    <source>
        <dbReference type="SAM" id="MobiDB-lite"/>
    </source>
</evidence>
<feature type="region of interest" description="Disordered" evidence="4">
    <location>
        <begin position="41"/>
        <end position="104"/>
    </location>
</feature>
<evidence type="ECO:0000313" key="8">
    <source>
        <dbReference type="Proteomes" id="UP000613208"/>
    </source>
</evidence>
<dbReference type="CDD" id="cd02696">
    <property type="entry name" value="MurNAc-LAA"/>
    <property type="match status" value="1"/>
</dbReference>
<dbReference type="SMART" id="SM00646">
    <property type="entry name" value="Ami_3"/>
    <property type="match status" value="1"/>
</dbReference>
<evidence type="ECO:0000256" key="3">
    <source>
        <dbReference type="PROSITE-ProRule" id="PRU00591"/>
    </source>
</evidence>
<dbReference type="GO" id="GO:0008745">
    <property type="term" value="F:N-acetylmuramoyl-L-alanine amidase activity"/>
    <property type="evidence" value="ECO:0007669"/>
    <property type="project" value="InterPro"/>
</dbReference>
<dbReference type="SUPFAM" id="SSF69360">
    <property type="entry name" value="Cell wall binding repeat"/>
    <property type="match status" value="2"/>
</dbReference>
<dbReference type="EMBL" id="BLYI01000062">
    <property type="protein sequence ID" value="GFO86255.1"/>
    <property type="molecule type" value="Genomic_DNA"/>
</dbReference>
<feature type="compositionally biased region" description="Basic and acidic residues" evidence="4">
    <location>
        <begin position="54"/>
        <end position="81"/>
    </location>
</feature>
<evidence type="ECO:0000256" key="5">
    <source>
        <dbReference type="SAM" id="SignalP"/>
    </source>
</evidence>
<keyword evidence="5" id="KW-0732">Signal</keyword>
<dbReference type="PANTHER" id="PTHR30404:SF0">
    <property type="entry name" value="N-ACETYLMURAMOYL-L-ALANINE AMIDASE AMIC"/>
    <property type="match status" value="1"/>
</dbReference>
<dbReference type="InterPro" id="IPR050695">
    <property type="entry name" value="N-acetylmuramoyl_amidase_3"/>
</dbReference>
<dbReference type="Gene3D" id="2.10.270.20">
    <property type="match status" value="2"/>
</dbReference>